<reference evidence="1 2" key="1">
    <citation type="submission" date="2021-06" db="EMBL/GenBank/DDBJ databases">
        <title>Updating the genus Pseudomonas: Description of 43 new species and partition of the Pseudomonas putida group.</title>
        <authorList>
            <person name="Girard L."/>
            <person name="Lood C."/>
            <person name="Vandamme P."/>
            <person name="Rokni-Zadeh H."/>
            <person name="Van Noort V."/>
            <person name="Hofte M."/>
            <person name="Lavigne R."/>
            <person name="De Mot R."/>
        </authorList>
    </citation>
    <scope>NUCLEOTIDE SEQUENCE [LARGE SCALE GENOMIC DNA]</scope>
    <source>
        <strain evidence="1 2">COR58</strain>
    </source>
</reference>
<proteinExistence type="predicted"/>
<keyword evidence="2" id="KW-1185">Reference proteome</keyword>
<comment type="caution">
    <text evidence="1">The sequence shown here is derived from an EMBL/GenBank/DDBJ whole genome shotgun (WGS) entry which is preliminary data.</text>
</comment>
<protein>
    <submittedName>
        <fullName evidence="1">Uncharacterized protein</fullName>
    </submittedName>
</protein>
<dbReference type="Proteomes" id="UP000765224">
    <property type="component" value="Unassembled WGS sequence"/>
</dbReference>
<dbReference type="EMBL" id="JAHSTS010000002">
    <property type="protein sequence ID" value="MBV4460903.1"/>
    <property type="molecule type" value="Genomic_DNA"/>
</dbReference>
<sequence>MPLTSHIPEMAAPRLASAHRNGIGLAAAAHLLAEVDPYPGMDAGDLIELFWNGCYVASLVLTDKEVGEPVRLRVPESFIVNGPSRLHYRIMQVGRDPALSASASAEVKLDCPGGRPPLLCHDENQHLARAVLPETICRQGVNPGQVKRGVPLTIQPYLNMAEGDAITVRWGDVRMDLPPVTGEGVGRPVHVWVPPSVILEAGEDLRLEVTYCILDRVGNNSRWAPPRMLRIGGSLLTGQAMTPSMHISKS</sequence>
<gene>
    <name evidence="1" type="ORF">KVG96_23360</name>
</gene>
<organism evidence="1 2">
    <name type="scientific">Pseudomonas ekonensis</name>
    <dbReference type="NCBI Taxonomy" id="2842353"/>
    <lineage>
        <taxon>Bacteria</taxon>
        <taxon>Pseudomonadati</taxon>
        <taxon>Pseudomonadota</taxon>
        <taxon>Gammaproteobacteria</taxon>
        <taxon>Pseudomonadales</taxon>
        <taxon>Pseudomonadaceae</taxon>
        <taxon>Pseudomonas</taxon>
    </lineage>
</organism>
<evidence type="ECO:0000313" key="1">
    <source>
        <dbReference type="EMBL" id="MBV4460903.1"/>
    </source>
</evidence>
<dbReference type="RefSeq" id="WP_217894125.1">
    <property type="nucleotide sequence ID" value="NZ_JAHSTS010000002.1"/>
</dbReference>
<evidence type="ECO:0000313" key="2">
    <source>
        <dbReference type="Proteomes" id="UP000765224"/>
    </source>
</evidence>
<name>A0ABS6PKB0_9PSED</name>
<accession>A0ABS6PKB0</accession>